<evidence type="ECO:0000256" key="6">
    <source>
        <dbReference type="SAM" id="SignalP"/>
    </source>
</evidence>
<evidence type="ECO:0000259" key="7">
    <source>
        <dbReference type="Pfam" id="PF00326"/>
    </source>
</evidence>
<keyword evidence="4" id="KW-0378">Hydrolase</keyword>
<evidence type="ECO:0000313" key="9">
    <source>
        <dbReference type="Proteomes" id="UP000076830"/>
    </source>
</evidence>
<gene>
    <name evidence="8" type="ORF">I596_2940</name>
</gene>
<dbReference type="KEGG" id="dko:I596_2940"/>
<evidence type="ECO:0000313" key="8">
    <source>
        <dbReference type="EMBL" id="ANB18933.1"/>
    </source>
</evidence>
<organism evidence="8 9">
    <name type="scientific">Dokdonella koreensis DS-123</name>
    <dbReference type="NCBI Taxonomy" id="1300342"/>
    <lineage>
        <taxon>Bacteria</taxon>
        <taxon>Pseudomonadati</taxon>
        <taxon>Pseudomonadota</taxon>
        <taxon>Gammaproteobacteria</taxon>
        <taxon>Lysobacterales</taxon>
        <taxon>Rhodanobacteraceae</taxon>
        <taxon>Dokdonella</taxon>
    </lineage>
</organism>
<dbReference type="Pfam" id="PF07676">
    <property type="entry name" value="PD40"/>
    <property type="match status" value="4"/>
</dbReference>
<dbReference type="SUPFAM" id="SSF53474">
    <property type="entry name" value="alpha/beta-Hydrolases"/>
    <property type="match status" value="1"/>
</dbReference>
<evidence type="ECO:0000256" key="2">
    <source>
        <dbReference type="ARBA" id="ARBA00022670"/>
    </source>
</evidence>
<dbReference type="Gene3D" id="3.40.50.1820">
    <property type="entry name" value="alpha/beta hydrolase"/>
    <property type="match status" value="1"/>
</dbReference>
<reference evidence="8 9" key="1">
    <citation type="submission" date="2016-04" db="EMBL/GenBank/DDBJ databases">
        <title>Complete genome sequence of Dokdonella koreensis DS-123T.</title>
        <authorList>
            <person name="Kim J.F."/>
            <person name="Lee H."/>
            <person name="Kwak M.-J."/>
        </authorList>
    </citation>
    <scope>NUCLEOTIDE SEQUENCE [LARGE SCALE GENOMIC DNA]</scope>
    <source>
        <strain evidence="8 9">DS-123</strain>
    </source>
</reference>
<feature type="chain" id="PRO_5007813844" evidence="6">
    <location>
        <begin position="22"/>
        <end position="707"/>
    </location>
</feature>
<sequence length="707" mass="77006">MMMKRALTAVFLLLLSFGALAADKRTITHEDLWLMPRVGAPTVSPDGRQAVFAVTAPSYKKDESATHLWIVPTDGSAPARRITASKSGESGVAWSPDSRRLAFSAKRGDDKQAQIWILDLAQGGEAQRLTSLSTGAAAPVFSPDGQRVAFTSRVYPSSANDADNERLAKEEEERKYKARVYTGFPIRSWDKWLDEKQTRVFVQPVAGGEARDLLAGSALVKLPGFALSDEGGVWTPDGKALVFAASRNRDRAAWSFTNSDLWQVGADGGEPRRLTGREAADAADSYGSPRFGGDGRTLFASLTPRSDRVYNATRLVALEWPSLRERGRIELPDGRSVAGFDPAPNGREIYLTAEDAGQEALYRGSAGGGVAKRIAVPERGLYTGVSVGGARAPVILATYESATEPPEIVRLDPGGAPARRLTAFAAAKAAALDLAPAEHFWFDNARGQRIHSMLVRPPGFDPAKKYPLLVLMHGGPHTMWRDQWVLRWNYHLLGAQGYVVLLTNYVGSTGFGERFAQAIQGDPLKGPADDINAAADEAIRRYAFIDGDRQCAGGASYGGHLANWLQGTTTRYRCLVSHAGLVNLESQWGTSDIAYSREVGNGGPVWEQGPVWREQNPIRLAAQFKTPVLVTFGERDFRVPLNNGLEYWAALQRQQVESRLIVFPDENHWVLGGENSRFFYKEVADWLKRWLGPAEAKAAGSAAAPAA</sequence>
<dbReference type="InterPro" id="IPR029058">
    <property type="entry name" value="AB_hydrolase_fold"/>
</dbReference>
<evidence type="ECO:0000256" key="1">
    <source>
        <dbReference type="ARBA" id="ARBA00010040"/>
    </source>
</evidence>
<keyword evidence="8" id="KW-0031">Aminopeptidase</keyword>
<dbReference type="Pfam" id="PF00326">
    <property type="entry name" value="Peptidase_S9"/>
    <property type="match status" value="1"/>
</dbReference>
<dbReference type="InterPro" id="IPR011659">
    <property type="entry name" value="WD40"/>
</dbReference>
<dbReference type="GO" id="GO:0006508">
    <property type="term" value="P:proteolysis"/>
    <property type="evidence" value="ECO:0007669"/>
    <property type="project" value="UniProtKB-KW"/>
</dbReference>
<dbReference type="PATRIC" id="fig|1300342.3.peg.2868"/>
<protein>
    <submittedName>
        <fullName evidence="8">Dipeptidyl aminopeptidase/acylaminoacyl peptidase</fullName>
    </submittedName>
</protein>
<feature type="signal peptide" evidence="6">
    <location>
        <begin position="1"/>
        <end position="21"/>
    </location>
</feature>
<dbReference type="GO" id="GO:0004177">
    <property type="term" value="F:aminopeptidase activity"/>
    <property type="evidence" value="ECO:0007669"/>
    <property type="project" value="UniProtKB-KW"/>
</dbReference>
<name>A0A160DY44_9GAMM</name>
<proteinExistence type="inferred from homology"/>
<evidence type="ECO:0000256" key="3">
    <source>
        <dbReference type="ARBA" id="ARBA00022729"/>
    </source>
</evidence>
<dbReference type="FunFam" id="3.40.50.1820:FF:000028">
    <property type="entry name" value="S9 family peptidase"/>
    <property type="match status" value="1"/>
</dbReference>
<dbReference type="GO" id="GO:0004252">
    <property type="term" value="F:serine-type endopeptidase activity"/>
    <property type="evidence" value="ECO:0007669"/>
    <property type="project" value="TreeGrafter"/>
</dbReference>
<keyword evidence="9" id="KW-1185">Reference proteome</keyword>
<dbReference type="STRING" id="1300342.I596_2940"/>
<keyword evidence="3 6" id="KW-0732">Signal</keyword>
<dbReference type="PANTHER" id="PTHR42776">
    <property type="entry name" value="SERINE PEPTIDASE S9 FAMILY MEMBER"/>
    <property type="match status" value="1"/>
</dbReference>
<feature type="domain" description="Peptidase S9 prolyl oligopeptidase catalytic" evidence="7">
    <location>
        <begin position="484"/>
        <end position="692"/>
    </location>
</feature>
<dbReference type="InterPro" id="IPR001375">
    <property type="entry name" value="Peptidase_S9_cat"/>
</dbReference>
<dbReference type="Proteomes" id="UP000076830">
    <property type="component" value="Chromosome"/>
</dbReference>
<dbReference type="SUPFAM" id="SSF82171">
    <property type="entry name" value="DPP6 N-terminal domain-like"/>
    <property type="match status" value="1"/>
</dbReference>
<evidence type="ECO:0000256" key="5">
    <source>
        <dbReference type="ARBA" id="ARBA00022825"/>
    </source>
</evidence>
<dbReference type="PANTHER" id="PTHR42776:SF13">
    <property type="entry name" value="DIPEPTIDYL-PEPTIDASE 5"/>
    <property type="match status" value="1"/>
</dbReference>
<comment type="similarity">
    <text evidence="1">Belongs to the peptidase S9C family.</text>
</comment>
<keyword evidence="2" id="KW-0645">Protease</keyword>
<evidence type="ECO:0000256" key="4">
    <source>
        <dbReference type="ARBA" id="ARBA00022801"/>
    </source>
</evidence>
<dbReference type="EMBL" id="CP015249">
    <property type="protein sequence ID" value="ANB18933.1"/>
    <property type="molecule type" value="Genomic_DNA"/>
</dbReference>
<accession>A0A160DY44</accession>
<dbReference type="InterPro" id="IPR011042">
    <property type="entry name" value="6-blade_b-propeller_TolB-like"/>
</dbReference>
<keyword evidence="5" id="KW-0720">Serine protease</keyword>
<dbReference type="Gene3D" id="2.120.10.30">
    <property type="entry name" value="TolB, C-terminal domain"/>
    <property type="match status" value="2"/>
</dbReference>
<dbReference type="AlphaFoldDB" id="A0A160DY44"/>